<organism evidence="17 18">
    <name type="scientific">Nocardioides malaquae</name>
    <dbReference type="NCBI Taxonomy" id="2773426"/>
    <lineage>
        <taxon>Bacteria</taxon>
        <taxon>Bacillati</taxon>
        <taxon>Actinomycetota</taxon>
        <taxon>Actinomycetes</taxon>
        <taxon>Propionibacteriales</taxon>
        <taxon>Nocardioidaceae</taxon>
        <taxon>Nocardioides</taxon>
    </lineage>
</organism>
<evidence type="ECO:0000256" key="13">
    <source>
        <dbReference type="ARBA" id="ARBA00022958"/>
    </source>
</evidence>
<evidence type="ECO:0000256" key="2">
    <source>
        <dbReference type="ARBA" id="ARBA00001958"/>
    </source>
</evidence>
<protein>
    <recommendedName>
        <fullName evidence="16">Type III pantothenate kinase</fullName>
        <ecNumber evidence="7">2.7.1.33</ecNumber>
    </recommendedName>
</protein>
<evidence type="ECO:0000256" key="1">
    <source>
        <dbReference type="ARBA" id="ARBA00001206"/>
    </source>
</evidence>
<comment type="pathway">
    <text evidence="5">Cofactor biosynthesis; coenzyme A biosynthesis; CoA from (R)-pantothenate: step 1/5.</text>
</comment>
<accession>A0ABR9RWT6</accession>
<comment type="cofactor">
    <cofactor evidence="2">
        <name>K(+)</name>
        <dbReference type="ChEBI" id="CHEBI:29103"/>
    </cofactor>
</comment>
<evidence type="ECO:0000256" key="4">
    <source>
        <dbReference type="ARBA" id="ARBA00004496"/>
    </source>
</evidence>
<evidence type="ECO:0000256" key="14">
    <source>
        <dbReference type="ARBA" id="ARBA00022993"/>
    </source>
</evidence>
<evidence type="ECO:0000256" key="12">
    <source>
        <dbReference type="ARBA" id="ARBA00022840"/>
    </source>
</evidence>
<dbReference type="RefSeq" id="WP_193639380.1">
    <property type="nucleotide sequence ID" value="NZ_JADCSA010000029.1"/>
</dbReference>
<keyword evidence="9" id="KW-0808">Transferase</keyword>
<dbReference type="NCBIfam" id="TIGR00671">
    <property type="entry name" value="baf"/>
    <property type="match status" value="1"/>
</dbReference>
<feature type="non-terminal residue" evidence="17">
    <location>
        <position position="1"/>
    </location>
</feature>
<keyword evidence="13" id="KW-0630">Potassium</keyword>
<evidence type="ECO:0000313" key="17">
    <source>
        <dbReference type="EMBL" id="MBE7326048.1"/>
    </source>
</evidence>
<evidence type="ECO:0000256" key="9">
    <source>
        <dbReference type="ARBA" id="ARBA00022679"/>
    </source>
</evidence>
<evidence type="ECO:0000256" key="16">
    <source>
        <dbReference type="ARBA" id="ARBA00040883"/>
    </source>
</evidence>
<evidence type="ECO:0000256" key="15">
    <source>
        <dbReference type="ARBA" id="ARBA00038036"/>
    </source>
</evidence>
<reference evidence="17 18" key="1">
    <citation type="submission" date="2020-10" db="EMBL/GenBank/DDBJ databases">
        <title>Nocardioides sp. isolated from sludge.</title>
        <authorList>
            <person name="Zhang X."/>
        </authorList>
    </citation>
    <scope>NUCLEOTIDE SEQUENCE [LARGE SCALE GENOMIC DNA]</scope>
    <source>
        <strain evidence="17 18">Y6</strain>
    </source>
</reference>
<comment type="subcellular location">
    <subcellularLocation>
        <location evidence="4">Cytoplasm</location>
    </subcellularLocation>
</comment>
<proteinExistence type="inferred from homology"/>
<dbReference type="Gene3D" id="3.30.420.40">
    <property type="match status" value="1"/>
</dbReference>
<keyword evidence="14" id="KW-0173">Coenzyme A biosynthesis</keyword>
<evidence type="ECO:0000256" key="6">
    <source>
        <dbReference type="ARBA" id="ARBA00011738"/>
    </source>
</evidence>
<comment type="subunit">
    <text evidence="6">Homodimer.</text>
</comment>
<dbReference type="SUPFAM" id="SSF53067">
    <property type="entry name" value="Actin-like ATPase domain"/>
    <property type="match status" value="1"/>
</dbReference>
<dbReference type="EC" id="2.7.1.33" evidence="7"/>
<keyword evidence="12" id="KW-0067">ATP-binding</keyword>
<dbReference type="PANTHER" id="PTHR34265">
    <property type="entry name" value="TYPE III PANTOTHENATE KINASE"/>
    <property type="match status" value="1"/>
</dbReference>
<keyword evidence="10" id="KW-0547">Nucleotide-binding</keyword>
<comment type="catalytic activity">
    <reaction evidence="1">
        <text>(R)-pantothenate + ATP = (R)-4'-phosphopantothenate + ADP + H(+)</text>
        <dbReference type="Rhea" id="RHEA:16373"/>
        <dbReference type="ChEBI" id="CHEBI:10986"/>
        <dbReference type="ChEBI" id="CHEBI:15378"/>
        <dbReference type="ChEBI" id="CHEBI:29032"/>
        <dbReference type="ChEBI" id="CHEBI:30616"/>
        <dbReference type="ChEBI" id="CHEBI:456216"/>
        <dbReference type="EC" id="2.7.1.33"/>
    </reaction>
</comment>
<dbReference type="PANTHER" id="PTHR34265:SF1">
    <property type="entry name" value="TYPE III PANTOTHENATE KINASE"/>
    <property type="match status" value="1"/>
</dbReference>
<dbReference type="GO" id="GO:0016301">
    <property type="term" value="F:kinase activity"/>
    <property type="evidence" value="ECO:0007669"/>
    <property type="project" value="UniProtKB-KW"/>
</dbReference>
<name>A0ABR9RWT6_9ACTN</name>
<evidence type="ECO:0000256" key="3">
    <source>
        <dbReference type="ARBA" id="ARBA00001972"/>
    </source>
</evidence>
<comment type="cofactor">
    <cofactor evidence="3">
        <name>NH4(+)</name>
        <dbReference type="ChEBI" id="CHEBI:28938"/>
    </cofactor>
</comment>
<dbReference type="InterPro" id="IPR004619">
    <property type="entry name" value="Type_III_PanK"/>
</dbReference>
<evidence type="ECO:0000256" key="8">
    <source>
        <dbReference type="ARBA" id="ARBA00022490"/>
    </source>
</evidence>
<keyword evidence="8" id="KW-0963">Cytoplasm</keyword>
<keyword evidence="18" id="KW-1185">Reference proteome</keyword>
<evidence type="ECO:0000256" key="7">
    <source>
        <dbReference type="ARBA" id="ARBA00012102"/>
    </source>
</evidence>
<evidence type="ECO:0000256" key="10">
    <source>
        <dbReference type="ARBA" id="ARBA00022741"/>
    </source>
</evidence>
<dbReference type="EMBL" id="JADCSA010000029">
    <property type="protein sequence ID" value="MBE7326048.1"/>
    <property type="molecule type" value="Genomic_DNA"/>
</dbReference>
<evidence type="ECO:0000256" key="11">
    <source>
        <dbReference type="ARBA" id="ARBA00022777"/>
    </source>
</evidence>
<evidence type="ECO:0000313" key="18">
    <source>
        <dbReference type="Proteomes" id="UP000756387"/>
    </source>
</evidence>
<evidence type="ECO:0000256" key="5">
    <source>
        <dbReference type="ARBA" id="ARBA00005225"/>
    </source>
</evidence>
<gene>
    <name evidence="17" type="ORF">IEQ44_15490</name>
</gene>
<dbReference type="InterPro" id="IPR043129">
    <property type="entry name" value="ATPase_NBD"/>
</dbReference>
<keyword evidence="11 17" id="KW-0418">Kinase</keyword>
<comment type="similarity">
    <text evidence="15">Belongs to the type III pantothenate kinase family.</text>
</comment>
<dbReference type="Proteomes" id="UP000756387">
    <property type="component" value="Unassembled WGS sequence"/>
</dbReference>
<sequence>KVELMRPRQAIARNTVEALQSGMVFGVAAQVDGLVARMVAELGVDPDEVRVVATGHLAPLLLDEVDCFTDHEPWLTLQGLRLVFDRNC</sequence>
<comment type="caution">
    <text evidence="17">The sequence shown here is derived from an EMBL/GenBank/DDBJ whole genome shotgun (WGS) entry which is preliminary data.</text>
</comment>
<dbReference type="Pfam" id="PF03309">
    <property type="entry name" value="Pan_kinase"/>
    <property type="match status" value="1"/>
</dbReference>